<dbReference type="AlphaFoldDB" id="A0A0S6W641"/>
<evidence type="ECO:0000313" key="1">
    <source>
        <dbReference type="EMBL" id="GAK53150.1"/>
    </source>
</evidence>
<dbReference type="EMBL" id="DF820459">
    <property type="protein sequence ID" value="GAK53150.1"/>
    <property type="molecule type" value="Genomic_DNA"/>
</dbReference>
<dbReference type="HOGENOM" id="CLU_2434852_0_0_0"/>
<reference evidence="1" key="1">
    <citation type="journal article" date="2015" name="PeerJ">
        <title>First genomic representation of candidate bacterial phylum KSB3 points to enhanced environmental sensing as a trigger of wastewater bulking.</title>
        <authorList>
            <person name="Sekiguchi Y."/>
            <person name="Ohashi A."/>
            <person name="Parks D.H."/>
            <person name="Yamauchi T."/>
            <person name="Tyson G.W."/>
            <person name="Hugenholtz P."/>
        </authorList>
    </citation>
    <scope>NUCLEOTIDE SEQUENCE [LARGE SCALE GENOMIC DNA]</scope>
</reference>
<proteinExistence type="predicted"/>
<gene>
    <name evidence="1" type="ORF">U14_04410</name>
</gene>
<accession>A0A0S6W641</accession>
<dbReference type="Proteomes" id="UP000030700">
    <property type="component" value="Unassembled WGS sequence"/>
</dbReference>
<sequence>MTLDAVVKDDGTLIIKTPQSFWGKKVKVQVDTEQPTTKPQSSPTLATQKNQASLAQWEQIKAVFYDVDQLDFPRRTLEEILHDLHEMRES</sequence>
<keyword evidence="2" id="KW-1185">Reference proteome</keyword>
<protein>
    <submittedName>
        <fullName evidence="1">Uncharacterized protein</fullName>
    </submittedName>
</protein>
<dbReference type="STRING" id="1499966.U14_04410"/>
<name>A0A0S6W641_9BACT</name>
<evidence type="ECO:0000313" key="2">
    <source>
        <dbReference type="Proteomes" id="UP000030700"/>
    </source>
</evidence>
<organism evidence="1">
    <name type="scientific">Candidatus Moduliflexus flocculans</name>
    <dbReference type="NCBI Taxonomy" id="1499966"/>
    <lineage>
        <taxon>Bacteria</taxon>
        <taxon>Candidatus Moduliflexota</taxon>
        <taxon>Candidatus Moduliflexia</taxon>
        <taxon>Candidatus Moduliflexales</taxon>
        <taxon>Candidatus Moduliflexaceae</taxon>
    </lineage>
</organism>